<dbReference type="Proteomes" id="UP000221709">
    <property type="component" value="Segment"/>
</dbReference>
<proteinExistence type="predicted"/>
<protein>
    <recommendedName>
        <fullName evidence="1">Glycine-rich domain-containing protein</fullName>
    </recommendedName>
</protein>
<name>A0A1D7SF69_9CAUD</name>
<keyword evidence="3" id="KW-1185">Reference proteome</keyword>
<feature type="domain" description="Glycine-rich" evidence="1">
    <location>
        <begin position="69"/>
        <end position="248"/>
    </location>
</feature>
<dbReference type="EMBL" id="KX349294">
    <property type="protein sequence ID" value="AOO12279.1"/>
    <property type="molecule type" value="Genomic_DNA"/>
</dbReference>
<accession>A0A1D7SF69</accession>
<organism evidence="2 3">
    <name type="scientific">Cyanophage S-RIM44</name>
    <dbReference type="NCBI Taxonomy" id="1278485"/>
    <lineage>
        <taxon>Viruses</taxon>
        <taxon>Duplodnaviria</taxon>
        <taxon>Heunggongvirae</taxon>
        <taxon>Uroviricota</taxon>
        <taxon>Caudoviricetes</taxon>
        <taxon>Pantevenvirales</taxon>
        <taxon>Kyanoviridae</taxon>
        <taxon>Vellamovirus</taxon>
        <taxon>Vellamovirus rhodeisland44</taxon>
    </lineage>
</organism>
<reference evidence="2 3" key="1">
    <citation type="journal article" date="2016" name="Environ. Microbiol.">
        <title>Genomic diversification of marine cyanophages into stable ecotypes.</title>
        <authorList>
            <person name="Marston M.F."/>
            <person name="Martiny J.B."/>
        </authorList>
    </citation>
    <scope>NUCLEOTIDE SEQUENCE [LARGE SCALE GENOMIC DNA]</scope>
    <source>
        <strain evidence="2">Np_42_0711</strain>
    </source>
</reference>
<dbReference type="Pfam" id="PF21722">
    <property type="entry name" value="Gly_rich_2"/>
    <property type="match status" value="1"/>
</dbReference>
<evidence type="ECO:0000313" key="3">
    <source>
        <dbReference type="Proteomes" id="UP000221709"/>
    </source>
</evidence>
<dbReference type="InterPro" id="IPR049304">
    <property type="entry name" value="Gly_rich_dom"/>
</dbReference>
<sequence length="252" mass="24634">MSSLYVNNIQSSTGTVVTIPAGNALSFAGTQLSSNTILPSPQAGKMVFSNGSNYEFGDYGAVRVIQFQSNTTYTVPNNVSMVHVKLCGAGGGGSGHGESGGAGGYAEGFFTASQLGGAGASIAITVGTSGTATYYSGSSGNGGTTSFGSLMSATGGRGANSINQHCGGHGGLGSGGSVNLYGGGAGGHVTYNHRGGSSYFGGGGAAGHPQGGAYAFNHSQNCAPGGGGAGEHYRSYSGGFGKTGIIIIMEYR</sequence>
<gene>
    <name evidence="2" type="ORF">Np420711_097</name>
</gene>
<evidence type="ECO:0000259" key="1">
    <source>
        <dbReference type="Pfam" id="PF21722"/>
    </source>
</evidence>
<evidence type="ECO:0000313" key="2">
    <source>
        <dbReference type="EMBL" id="AOO12279.1"/>
    </source>
</evidence>